<dbReference type="GO" id="GO:0005886">
    <property type="term" value="C:plasma membrane"/>
    <property type="evidence" value="ECO:0007669"/>
    <property type="project" value="UniProtKB-SubCell"/>
</dbReference>
<dbReference type="KEGG" id="alus:STSP2_03314"/>
<comment type="function">
    <text evidence="9">Catalyzes the phospholipid dependent N-acylation of the N-terminal cysteine of apolipoprotein, the last step in lipoprotein maturation.</text>
</comment>
<proteinExistence type="inferred from homology"/>
<evidence type="ECO:0000313" key="12">
    <source>
        <dbReference type="Proteomes" id="UP000189674"/>
    </source>
</evidence>
<feature type="transmembrane region" description="Helical" evidence="9">
    <location>
        <begin position="530"/>
        <end position="548"/>
    </location>
</feature>
<dbReference type="InterPro" id="IPR045378">
    <property type="entry name" value="LNT_N"/>
</dbReference>
<dbReference type="GO" id="GO:0016410">
    <property type="term" value="F:N-acyltransferase activity"/>
    <property type="evidence" value="ECO:0007669"/>
    <property type="project" value="UniProtKB-UniRule"/>
</dbReference>
<dbReference type="InterPro" id="IPR036526">
    <property type="entry name" value="C-N_Hydrolase_sf"/>
</dbReference>
<keyword evidence="7 9" id="KW-0472">Membrane</keyword>
<evidence type="ECO:0000313" key="11">
    <source>
        <dbReference type="EMBL" id="AQT70110.1"/>
    </source>
</evidence>
<evidence type="ECO:0000256" key="2">
    <source>
        <dbReference type="ARBA" id="ARBA00010065"/>
    </source>
</evidence>
<dbReference type="HAMAP" id="MF_01148">
    <property type="entry name" value="Lnt"/>
    <property type="match status" value="1"/>
</dbReference>
<keyword evidence="5 9" id="KW-0812">Transmembrane</keyword>
<dbReference type="PROSITE" id="PS50263">
    <property type="entry name" value="CN_HYDROLASE"/>
    <property type="match status" value="1"/>
</dbReference>
<evidence type="ECO:0000256" key="6">
    <source>
        <dbReference type="ARBA" id="ARBA00022989"/>
    </source>
</evidence>
<comment type="pathway">
    <text evidence="9">Protein modification; lipoprotein biosynthesis (N-acyl transfer).</text>
</comment>
<dbReference type="InterPro" id="IPR003010">
    <property type="entry name" value="C-N_Hydrolase"/>
</dbReference>
<feature type="transmembrane region" description="Helical" evidence="9">
    <location>
        <begin position="58"/>
        <end position="77"/>
    </location>
</feature>
<evidence type="ECO:0000256" key="5">
    <source>
        <dbReference type="ARBA" id="ARBA00022692"/>
    </source>
</evidence>
<evidence type="ECO:0000256" key="7">
    <source>
        <dbReference type="ARBA" id="ARBA00023136"/>
    </source>
</evidence>
<dbReference type="RefSeq" id="WP_146663724.1">
    <property type="nucleotide sequence ID" value="NZ_CP019791.1"/>
</dbReference>
<feature type="transmembrane region" description="Helical" evidence="9">
    <location>
        <begin position="12"/>
        <end position="28"/>
    </location>
</feature>
<dbReference type="Pfam" id="PF20154">
    <property type="entry name" value="LNT_N"/>
    <property type="match status" value="1"/>
</dbReference>
<keyword evidence="6 9" id="KW-1133">Transmembrane helix</keyword>
<name>A0A1U9NR59_9BACT</name>
<accession>A0A1U9NR59</accession>
<evidence type="ECO:0000256" key="4">
    <source>
        <dbReference type="ARBA" id="ARBA00022679"/>
    </source>
</evidence>
<reference evidence="12" key="1">
    <citation type="submission" date="2017-02" db="EMBL/GenBank/DDBJ databases">
        <title>Comparative genomics and description of representatives of a novel lineage of planctomycetes thriving in anoxic sediments.</title>
        <authorList>
            <person name="Spring S."/>
            <person name="Bunk B."/>
            <person name="Sproer C."/>
        </authorList>
    </citation>
    <scope>NUCLEOTIDE SEQUENCE [LARGE SCALE GENOMIC DNA]</scope>
    <source>
        <strain evidence="12">ST-NAGAB-D1</strain>
    </source>
</reference>
<evidence type="ECO:0000256" key="9">
    <source>
        <dbReference type="HAMAP-Rule" id="MF_01148"/>
    </source>
</evidence>
<feature type="transmembrane region" description="Helical" evidence="9">
    <location>
        <begin position="188"/>
        <end position="206"/>
    </location>
</feature>
<evidence type="ECO:0000256" key="3">
    <source>
        <dbReference type="ARBA" id="ARBA00022475"/>
    </source>
</evidence>
<feature type="transmembrane region" description="Helical" evidence="9">
    <location>
        <begin position="34"/>
        <end position="51"/>
    </location>
</feature>
<dbReference type="Proteomes" id="UP000189674">
    <property type="component" value="Chromosome"/>
</dbReference>
<dbReference type="Pfam" id="PF00795">
    <property type="entry name" value="CN_hydrolase"/>
    <property type="match status" value="1"/>
</dbReference>
<comment type="catalytic activity">
    <reaction evidence="9">
        <text>N-terminal S-1,2-diacyl-sn-glyceryl-L-cysteinyl-[lipoprotein] + a glycerophospholipid = N-acyl-S-1,2-diacyl-sn-glyceryl-L-cysteinyl-[lipoprotein] + a 2-acyl-sn-glycero-3-phospholipid + H(+)</text>
        <dbReference type="Rhea" id="RHEA:48228"/>
        <dbReference type="Rhea" id="RHEA-COMP:14681"/>
        <dbReference type="Rhea" id="RHEA-COMP:14684"/>
        <dbReference type="ChEBI" id="CHEBI:15378"/>
        <dbReference type="ChEBI" id="CHEBI:136912"/>
        <dbReference type="ChEBI" id="CHEBI:140656"/>
        <dbReference type="ChEBI" id="CHEBI:140657"/>
        <dbReference type="ChEBI" id="CHEBI:140660"/>
        <dbReference type="EC" id="2.3.1.269"/>
    </reaction>
</comment>
<evidence type="ECO:0000256" key="1">
    <source>
        <dbReference type="ARBA" id="ARBA00004651"/>
    </source>
</evidence>
<feature type="domain" description="CN hydrolase" evidence="10">
    <location>
        <begin position="226"/>
        <end position="513"/>
    </location>
</feature>
<evidence type="ECO:0000256" key="8">
    <source>
        <dbReference type="ARBA" id="ARBA00023315"/>
    </source>
</evidence>
<dbReference type="SUPFAM" id="SSF56317">
    <property type="entry name" value="Carbon-nitrogen hydrolase"/>
    <property type="match status" value="1"/>
</dbReference>
<feature type="transmembrane region" description="Helical" evidence="9">
    <location>
        <begin position="154"/>
        <end position="176"/>
    </location>
</feature>
<keyword evidence="11" id="KW-0449">Lipoprotein</keyword>
<keyword evidence="12" id="KW-1185">Reference proteome</keyword>
<feature type="transmembrane region" description="Helical" evidence="9">
    <location>
        <begin position="111"/>
        <end position="134"/>
    </location>
</feature>
<protein>
    <recommendedName>
        <fullName evidence="9">Apolipoprotein N-acyltransferase</fullName>
        <shortName evidence="9">ALP N-acyltransferase</shortName>
        <ecNumber evidence="9">2.3.1.269</ecNumber>
    </recommendedName>
</protein>
<dbReference type="EMBL" id="CP019791">
    <property type="protein sequence ID" value="AQT70110.1"/>
    <property type="molecule type" value="Genomic_DNA"/>
</dbReference>
<keyword evidence="4 9" id="KW-0808">Transferase</keyword>
<dbReference type="NCBIfam" id="TIGR00546">
    <property type="entry name" value="lnt"/>
    <property type="match status" value="1"/>
</dbReference>
<dbReference type="Gene3D" id="3.60.110.10">
    <property type="entry name" value="Carbon-nitrogen hydrolase"/>
    <property type="match status" value="1"/>
</dbReference>
<keyword evidence="8 9" id="KW-0012">Acyltransferase</keyword>
<dbReference type="UniPathway" id="UPA00666"/>
<dbReference type="STRING" id="1936003.STSP2_03314"/>
<feature type="transmembrane region" description="Helical" evidence="9">
    <location>
        <begin position="83"/>
        <end position="104"/>
    </location>
</feature>
<keyword evidence="3 9" id="KW-1003">Cell membrane</keyword>
<dbReference type="OrthoDB" id="9804277at2"/>
<organism evidence="11 12">
    <name type="scientific">Anaerohalosphaera lusitana</name>
    <dbReference type="NCBI Taxonomy" id="1936003"/>
    <lineage>
        <taxon>Bacteria</taxon>
        <taxon>Pseudomonadati</taxon>
        <taxon>Planctomycetota</taxon>
        <taxon>Phycisphaerae</taxon>
        <taxon>Sedimentisphaerales</taxon>
        <taxon>Anaerohalosphaeraceae</taxon>
        <taxon>Anaerohalosphaera</taxon>
    </lineage>
</organism>
<comment type="subcellular location">
    <subcellularLocation>
        <location evidence="1 9">Cell membrane</location>
        <topology evidence="1 9">Multi-pass membrane protein</topology>
    </subcellularLocation>
</comment>
<gene>
    <name evidence="9 11" type="primary">lnt</name>
    <name evidence="11" type="ORF">STSP2_03314</name>
</gene>
<comment type="similarity">
    <text evidence="2 9">Belongs to the CN hydrolase family. Apolipoprotein N-acyltransferase subfamily.</text>
</comment>
<dbReference type="PANTHER" id="PTHR38686">
    <property type="entry name" value="APOLIPOPROTEIN N-ACYLTRANSFERASE"/>
    <property type="match status" value="1"/>
</dbReference>
<sequence length="560" mass="63036">MTDHKHQETLRTLVFFSLSAGLLTLIQAPFDAHFLAWIALVPFAMVCAPEVRTWRLVWTSYIVSLVYWIGNLYWIGYVTVPGYVLFSIILALYWPVLALSVRYIQRKGLPLFACLPILFVGAEAWQGLLFTGFSWRLLGHSQYQNLTVIQIADIFGALGVSFLVGMVNGLITDLGISLTQGKVMRFSNLFKVAMVGAAVFCTVDYGRMRLDETPLHLTEGPAVGSVQPNIPSHIKEEVESGEKIMDELLISSEKCYQAGAEMVAWPETIVLATMNKDFLRHLKPGSRALKFNDRISEFVSGKGYLLMGAHSAEVGIRDGKYDVTDRWNSALLYKPNGKQAAQRYDKIHLVPFGEFIPFRGTFIADFITWLSPYDYDYSLEHGDEYTVFEMDSSKGKFNFGAMICYEDTDPRIIRRIVGTQGVKRADWLVNLSNDGWYVRFDNGKIIPSVELPQRTAITVFRCVENRIPVIRSVNTGISCLIDSTGKIRDGYVEGNLPVEAMERQGVGGYFVDNIPVDSRITFFSKYGQKLDIVCGAAFALTALIVLVADFKRYRHEKRTA</sequence>
<dbReference type="InterPro" id="IPR004563">
    <property type="entry name" value="Apolipo_AcylTrfase"/>
</dbReference>
<dbReference type="CDD" id="cd07571">
    <property type="entry name" value="ALP_N-acyl_transferase"/>
    <property type="match status" value="1"/>
</dbReference>
<dbReference type="PANTHER" id="PTHR38686:SF1">
    <property type="entry name" value="APOLIPOPROTEIN N-ACYLTRANSFERASE"/>
    <property type="match status" value="1"/>
</dbReference>
<dbReference type="EC" id="2.3.1.269" evidence="9"/>
<dbReference type="GO" id="GO:0042158">
    <property type="term" value="P:lipoprotein biosynthetic process"/>
    <property type="evidence" value="ECO:0007669"/>
    <property type="project" value="UniProtKB-UniRule"/>
</dbReference>
<dbReference type="AlphaFoldDB" id="A0A1U9NR59"/>
<evidence type="ECO:0000259" key="10">
    <source>
        <dbReference type="PROSITE" id="PS50263"/>
    </source>
</evidence>